<evidence type="ECO:0000313" key="3">
    <source>
        <dbReference type="EMBL" id="WFD44795.1"/>
    </source>
</evidence>
<keyword evidence="4" id="KW-1185">Reference proteome</keyword>
<keyword evidence="3" id="KW-0808">Transferase</keyword>
<dbReference type="EMBL" id="CP118380">
    <property type="protein sequence ID" value="WFD44795.1"/>
    <property type="molecule type" value="Genomic_DNA"/>
</dbReference>
<keyword evidence="3" id="KW-0489">Methyltransferase</keyword>
<feature type="domain" description="25S rRNA (uridine-N(3))-methyltransferase BMT5-like" evidence="2">
    <location>
        <begin position="66"/>
        <end position="327"/>
    </location>
</feature>
<dbReference type="GO" id="GO:0070475">
    <property type="term" value="P:rRNA base methylation"/>
    <property type="evidence" value="ECO:0007669"/>
    <property type="project" value="InterPro"/>
</dbReference>
<evidence type="ECO:0000313" key="4">
    <source>
        <dbReference type="Proteomes" id="UP001214628"/>
    </source>
</evidence>
<accession>A0AAF0FCC3</accession>
<evidence type="ECO:0000256" key="1">
    <source>
        <dbReference type="SAM" id="MobiDB-lite"/>
    </source>
</evidence>
<organism evidence="3 4">
    <name type="scientific">Malassezia psittaci</name>
    <dbReference type="NCBI Taxonomy" id="1821823"/>
    <lineage>
        <taxon>Eukaryota</taxon>
        <taxon>Fungi</taxon>
        <taxon>Dikarya</taxon>
        <taxon>Basidiomycota</taxon>
        <taxon>Ustilaginomycotina</taxon>
        <taxon>Malasseziomycetes</taxon>
        <taxon>Malasseziales</taxon>
        <taxon>Malasseziaceae</taxon>
        <taxon>Malassezia</taxon>
    </lineage>
</organism>
<feature type="compositionally biased region" description="Basic and acidic residues" evidence="1">
    <location>
        <begin position="23"/>
        <end position="37"/>
    </location>
</feature>
<dbReference type="Pfam" id="PF10354">
    <property type="entry name" value="BMT5-like"/>
    <property type="match status" value="1"/>
</dbReference>
<feature type="region of interest" description="Disordered" evidence="1">
    <location>
        <begin position="18"/>
        <end position="57"/>
    </location>
</feature>
<dbReference type="Proteomes" id="UP001214628">
    <property type="component" value="Chromosome 6"/>
</dbReference>
<dbReference type="AlphaFoldDB" id="A0AAF0FCC3"/>
<name>A0AAF0FCC3_9BASI</name>
<protein>
    <submittedName>
        <fullName evidence="3">25S rRNA (Uracil(2634)-N(3))-methyltransferase</fullName>
        <ecNumber evidence="3">2.1.1.313</ecNumber>
    </submittedName>
</protein>
<reference evidence="3" key="1">
    <citation type="submission" date="2023-02" db="EMBL/GenBank/DDBJ databases">
        <title>Mating type loci evolution in Malassezia.</title>
        <authorList>
            <person name="Coelho M.A."/>
        </authorList>
    </citation>
    <scope>NUCLEOTIDE SEQUENCE</scope>
    <source>
        <strain evidence="3">CBS 14136</strain>
    </source>
</reference>
<dbReference type="PANTHER" id="PTHR11538:SF26">
    <property type="entry name" value="FERREDOXIN-FOLD ANTICODON-BINDING DOMAIN-CONTAINING PROTEIN 1"/>
    <property type="match status" value="1"/>
</dbReference>
<dbReference type="EC" id="2.1.1.313" evidence="3"/>
<proteinExistence type="predicted"/>
<dbReference type="GO" id="GO:0005737">
    <property type="term" value="C:cytoplasm"/>
    <property type="evidence" value="ECO:0007669"/>
    <property type="project" value="TreeGrafter"/>
</dbReference>
<dbReference type="InterPro" id="IPR019446">
    <property type="entry name" value="BMT5-like"/>
</dbReference>
<gene>
    <name evidence="3" type="ORF">MPSI1_003466</name>
</gene>
<evidence type="ECO:0000259" key="2">
    <source>
        <dbReference type="Pfam" id="PF10354"/>
    </source>
</evidence>
<sequence length="372" mass="42252">MVKRGKGKLRTALVNHQARTLQRKAEKQHAEAREAAMNRKAKLKTSSARPKPKKHVSPFTRDDTILLIGEGNFSFTLSLLCEPHCHPPHQLLATSFDTEQEVCEKYPDARDILAQIRERAGVHADSILAFGVDAGGRSASPHRWSKVWFGFPHVGAGHKDEQRNVLANQLLLLRFFVSVAPFLTRGPIPTYAANVKKVRNDSDDDDDDDDDDDYAVDEAKQSLQDMHDTDQYDAQEAHIKRSLQPPFRQGSVLITLRNTSPYTLWNVPMLAKRLPTVLTPIVASAPSLPRHMHPPTLQDVERNEAYYTLWRSYEFFPQDWPHYSHRRTVGWIEGVSTSENQDLLRRSSQTPQLGKHVGTGECRTWELGLRNS</sequence>
<dbReference type="GO" id="GO:0070042">
    <property type="term" value="F:rRNA (uridine-N3-)-methyltransferase activity"/>
    <property type="evidence" value="ECO:0007669"/>
    <property type="project" value="InterPro"/>
</dbReference>
<dbReference type="PANTHER" id="PTHR11538">
    <property type="entry name" value="PHENYLALANYL-TRNA SYNTHETASE"/>
    <property type="match status" value="1"/>
</dbReference>